<evidence type="ECO:0000313" key="2">
    <source>
        <dbReference type="EMBL" id="MCM2681536.1"/>
    </source>
</evidence>
<dbReference type="EMBL" id="JAMQGP010000013">
    <property type="protein sequence ID" value="MCM2681536.1"/>
    <property type="molecule type" value="Genomic_DNA"/>
</dbReference>
<protein>
    <submittedName>
        <fullName evidence="2">Uncharacterized protein</fullName>
    </submittedName>
</protein>
<organism evidence="2 3">
    <name type="scientific">Echinimonas agarilytica</name>
    <dbReference type="NCBI Taxonomy" id="1215918"/>
    <lineage>
        <taxon>Bacteria</taxon>
        <taxon>Pseudomonadati</taxon>
        <taxon>Pseudomonadota</taxon>
        <taxon>Gammaproteobacteria</taxon>
        <taxon>Alteromonadales</taxon>
        <taxon>Echinimonadaceae</taxon>
        <taxon>Echinimonas</taxon>
    </lineage>
</organism>
<evidence type="ECO:0000313" key="3">
    <source>
        <dbReference type="Proteomes" id="UP001165393"/>
    </source>
</evidence>
<evidence type="ECO:0000256" key="1">
    <source>
        <dbReference type="SAM" id="Phobius"/>
    </source>
</evidence>
<name>A0AA42BB67_9GAMM</name>
<comment type="caution">
    <text evidence="2">The sequence shown here is derived from an EMBL/GenBank/DDBJ whole genome shotgun (WGS) entry which is preliminary data.</text>
</comment>
<reference evidence="2 3" key="1">
    <citation type="journal article" date="2013" name="Antonie Van Leeuwenhoek">
        <title>Echinimonas agarilytica gen. nov., sp. nov., a new gammaproteobacterium isolated from the sea urchin Strongylocentrotus intermedius.</title>
        <authorList>
            <person name="Nedashkovskaya O.I."/>
            <person name="Stenkova A.M."/>
            <person name="Zhukova N.V."/>
            <person name="Van Trappen S."/>
            <person name="Lee J.S."/>
            <person name="Kim S.B."/>
        </authorList>
    </citation>
    <scope>NUCLEOTIDE SEQUENCE [LARGE SCALE GENOMIC DNA]</scope>
    <source>
        <strain evidence="2 3">KMM 6351</strain>
    </source>
</reference>
<sequence length="114" mass="12681">MQIITKIALFIVFIFAVGFGIGSTITTPEHAIVYVDEASETYLSPPCVEKRKALLMPQMTFGDMRDLTLEINKTCVNQGGFSQSGRSLSGKFLESVGAISTLESRWRVDGSWRW</sequence>
<keyword evidence="1" id="KW-0472">Membrane</keyword>
<dbReference type="Proteomes" id="UP001165393">
    <property type="component" value="Unassembled WGS sequence"/>
</dbReference>
<proteinExistence type="predicted"/>
<feature type="transmembrane region" description="Helical" evidence="1">
    <location>
        <begin position="7"/>
        <end position="25"/>
    </location>
</feature>
<keyword evidence="1" id="KW-1133">Transmembrane helix</keyword>
<gene>
    <name evidence="2" type="ORF">NAF29_17975</name>
</gene>
<keyword evidence="3" id="KW-1185">Reference proteome</keyword>
<accession>A0AA42BB67</accession>
<keyword evidence="1" id="KW-0812">Transmembrane</keyword>
<dbReference type="AlphaFoldDB" id="A0AA42BB67"/>
<dbReference type="RefSeq" id="WP_251263018.1">
    <property type="nucleotide sequence ID" value="NZ_JAMQGP010000013.1"/>
</dbReference>